<feature type="compositionally biased region" description="Polar residues" evidence="2">
    <location>
        <begin position="723"/>
        <end position="738"/>
    </location>
</feature>
<protein>
    <submittedName>
        <fullName evidence="5">Uncharacterized protein C16orf96 isoform X1</fullName>
    </submittedName>
</protein>
<evidence type="ECO:0000313" key="4">
    <source>
        <dbReference type="Proteomes" id="UP000085678"/>
    </source>
</evidence>
<feature type="domain" description="DUF4795" evidence="3">
    <location>
        <begin position="347"/>
        <end position="558"/>
    </location>
</feature>
<keyword evidence="4" id="KW-1185">Reference proteome</keyword>
<evidence type="ECO:0000313" key="5">
    <source>
        <dbReference type="RefSeq" id="XP_013414943.1"/>
    </source>
</evidence>
<feature type="compositionally biased region" description="Low complexity" evidence="2">
    <location>
        <begin position="769"/>
        <end position="796"/>
    </location>
</feature>
<feature type="region of interest" description="Disordered" evidence="2">
    <location>
        <begin position="669"/>
        <end position="810"/>
    </location>
</feature>
<reference evidence="5" key="1">
    <citation type="submission" date="2025-08" db="UniProtKB">
        <authorList>
            <consortium name="RefSeq"/>
        </authorList>
    </citation>
    <scope>IDENTIFICATION</scope>
    <source>
        <tissue evidence="5">Gonads</tissue>
    </source>
</reference>
<dbReference type="Proteomes" id="UP000085678">
    <property type="component" value="Unplaced"/>
</dbReference>
<dbReference type="RefSeq" id="XP_013414943.1">
    <property type="nucleotide sequence ID" value="XM_013559489.1"/>
</dbReference>
<feature type="coiled-coil region" evidence="1">
    <location>
        <begin position="289"/>
        <end position="373"/>
    </location>
</feature>
<evidence type="ECO:0000256" key="2">
    <source>
        <dbReference type="SAM" id="MobiDB-lite"/>
    </source>
</evidence>
<feature type="compositionally biased region" description="Basic and acidic residues" evidence="2">
    <location>
        <begin position="65"/>
        <end position="86"/>
    </location>
</feature>
<dbReference type="PANTHER" id="PTHR47080:SF2">
    <property type="entry name" value="GLUTAMINE-RICH PROTEIN 2"/>
    <property type="match status" value="1"/>
</dbReference>
<dbReference type="InterPro" id="IPR032013">
    <property type="entry name" value="DUF4795"/>
</dbReference>
<organism evidence="4 5">
    <name type="scientific">Lingula anatina</name>
    <name type="common">Brachiopod</name>
    <name type="synonym">Lingula unguis</name>
    <dbReference type="NCBI Taxonomy" id="7574"/>
    <lineage>
        <taxon>Eukaryota</taxon>
        <taxon>Metazoa</taxon>
        <taxon>Spiralia</taxon>
        <taxon>Lophotrochozoa</taxon>
        <taxon>Brachiopoda</taxon>
        <taxon>Linguliformea</taxon>
        <taxon>Lingulata</taxon>
        <taxon>Lingulida</taxon>
        <taxon>Linguloidea</taxon>
        <taxon>Lingulidae</taxon>
        <taxon>Lingula</taxon>
    </lineage>
</organism>
<feature type="coiled-coil region" evidence="1">
    <location>
        <begin position="164"/>
        <end position="210"/>
    </location>
</feature>
<feature type="compositionally biased region" description="Low complexity" evidence="2">
    <location>
        <begin position="702"/>
        <end position="712"/>
    </location>
</feature>
<sequence>MTTTLSLPQMVDLALGTPEVGSVNFNVLHTLLHAMLKRLDITDVKADINKIDKEFLSTSLERDVVDNKETESESEGAKDFGSEKDSAISIPPQRSHYHQLEAKLARLEHQIDQLNSLPTNSDLFDRARGSGDKPRPVADMWQYMQLNRRVDANEEGIGKLMTIVEDLMRELQEIRDFQAKLKEQLDNLNLEDLLKRLKDLETLTNELNDKFLMLPLPEEFVTWAGLEDALNGVRRDFANAQQPQERIVIEMSSQTEVPQTVSRPVSARPMSAVSSTGPSQDLADILEKLGTLGERHDKLEDRVDIIEEELKKKADKDALAGLSIPDDLLEKIQNLKDELDALYKLREKDSEAITRAQKAILDLQAEVEKLNGTTNFLMDENTNRQKQIENIYLVTNRLEETKADKEYVDTEVDVKADKKSVEGKVNRSLFDSTCAELNKMINDLLEKLAAYEEAWKKAHGTLSDDVEGKLDRMELDALKDYIDAKLKALNKKMNATQAHDMVSQFGISDDDAAGIRKQLVTRFHCISCDRPVDMNPAQPIPSLPAPGALPPTRSPRPYTTFELEQIRQHAKSLGNGKVYYNNSMMGPDGVDYYATTRSCGGNHTTTFPHRRMTRITNTKDIYREEEIPAAYLALSREERDIKGSDGHVYRGRLDPRSQIEARLPTHLQAQETAPAAPAAPSRKMQTSPPGRNPRTVRPPPSSAASSRRPQSSGSGGGERPTTARPSSRPTSAHPGSSRPQSAHTPQPHPTPQPPEEAPHQPSPPPPQIPTEAFAEPPAEQPAEAQQPQSTEQNVPVPEQPAEEAEEIPKE</sequence>
<accession>A0A1S3JX37</accession>
<dbReference type="KEGG" id="lak:106176902"/>
<dbReference type="PANTHER" id="PTHR47080">
    <property type="entry name" value="CHROMOSOME 16 OPEN READING FRAME 96"/>
    <property type="match status" value="1"/>
</dbReference>
<evidence type="ECO:0000256" key="1">
    <source>
        <dbReference type="SAM" id="Coils"/>
    </source>
</evidence>
<gene>
    <name evidence="5" type="primary">LOC106176902</name>
</gene>
<dbReference type="OrthoDB" id="5981048at2759"/>
<dbReference type="STRING" id="7574.A0A1S3JX37"/>
<dbReference type="GeneID" id="106176902"/>
<dbReference type="AlphaFoldDB" id="A0A1S3JX37"/>
<keyword evidence="1" id="KW-0175">Coiled coil</keyword>
<feature type="region of interest" description="Disordered" evidence="2">
    <location>
        <begin position="65"/>
        <end position="89"/>
    </location>
</feature>
<feature type="compositionally biased region" description="Pro residues" evidence="2">
    <location>
        <begin position="746"/>
        <end position="768"/>
    </location>
</feature>
<name>A0A1S3JX37_LINAN</name>
<proteinExistence type="predicted"/>
<dbReference type="InParanoid" id="A0A1S3JX37"/>
<feature type="region of interest" description="Disordered" evidence="2">
    <location>
        <begin position="254"/>
        <end position="279"/>
    </location>
</feature>
<feature type="compositionally biased region" description="Acidic residues" evidence="2">
    <location>
        <begin position="800"/>
        <end position="810"/>
    </location>
</feature>
<evidence type="ECO:0000259" key="3">
    <source>
        <dbReference type="Pfam" id="PF16043"/>
    </source>
</evidence>
<dbReference type="Pfam" id="PF16043">
    <property type="entry name" value="DUF4795"/>
    <property type="match status" value="1"/>
</dbReference>
<feature type="compositionally biased region" description="Polar residues" evidence="2">
    <location>
        <begin position="254"/>
        <end position="263"/>
    </location>
</feature>